<accession>A0A8A2U725</accession>
<sequence>MTFGADASGAHGAVTLSPSDGDVDNITNESDPDDSVNTKYEYGGVLDAGNAGGNTVVRAGNSGVFYGDWTEDESNIVLCKASGTFEARGDVMEKETIDPGYVFSGY</sequence>
<dbReference type="EMBL" id="CP071463">
    <property type="protein sequence ID" value="QSW84501.1"/>
    <property type="molecule type" value="Genomic_DNA"/>
</dbReference>
<dbReference type="RefSeq" id="WP_207269734.1">
    <property type="nucleotide sequence ID" value="NZ_CP071463.1"/>
</dbReference>
<evidence type="ECO:0000313" key="3">
    <source>
        <dbReference type="Proteomes" id="UP000663191"/>
    </source>
</evidence>
<protein>
    <submittedName>
        <fullName evidence="2">Uncharacterized protein</fullName>
    </submittedName>
</protein>
<feature type="region of interest" description="Disordered" evidence="1">
    <location>
        <begin position="1"/>
        <end position="37"/>
    </location>
</feature>
<name>A0A8A2U725_9EURY</name>
<gene>
    <name evidence="2" type="ORF">J0X27_13735</name>
</gene>
<evidence type="ECO:0000256" key="1">
    <source>
        <dbReference type="SAM" id="MobiDB-lite"/>
    </source>
</evidence>
<reference evidence="2 3" key="1">
    <citation type="journal article" date="2006" name="Int. J. Syst. Evol. Microbiol.">
        <title>Haloterrigena longa sp. nov. and Haloterrigena limicola sp. nov., extremely halophilic archaea isolated from a salt lake.</title>
        <authorList>
            <person name="Cui H.L."/>
            <person name="Tohty D."/>
            <person name="Zhou P.J."/>
            <person name="Liu S.J."/>
        </authorList>
    </citation>
    <scope>NUCLEOTIDE SEQUENCE [LARGE SCALE GENOMIC DNA]</scope>
    <source>
        <strain evidence="2 3">ABH32</strain>
    </source>
</reference>
<organism evidence="2 3">
    <name type="scientific">Natrinema longum</name>
    <dbReference type="NCBI Taxonomy" id="370324"/>
    <lineage>
        <taxon>Archaea</taxon>
        <taxon>Methanobacteriati</taxon>
        <taxon>Methanobacteriota</taxon>
        <taxon>Stenosarchaea group</taxon>
        <taxon>Halobacteria</taxon>
        <taxon>Halobacteriales</taxon>
        <taxon>Natrialbaceae</taxon>
        <taxon>Natrinema</taxon>
    </lineage>
</organism>
<evidence type="ECO:0000313" key="2">
    <source>
        <dbReference type="EMBL" id="QSW84501.1"/>
    </source>
</evidence>
<dbReference type="AlphaFoldDB" id="A0A8A2U725"/>
<dbReference type="Proteomes" id="UP000663191">
    <property type="component" value="Chromosome"/>
</dbReference>
<dbReference type="GeneID" id="63184825"/>
<keyword evidence="3" id="KW-1185">Reference proteome</keyword>
<proteinExistence type="predicted"/>
<dbReference type="KEGG" id="hlo:J0X27_13735"/>